<evidence type="ECO:0000313" key="6">
    <source>
        <dbReference type="Proteomes" id="UP001597297"/>
    </source>
</evidence>
<dbReference type="EMBL" id="JBHUJC010000041">
    <property type="protein sequence ID" value="MFD2277291.1"/>
    <property type="molecule type" value="Genomic_DNA"/>
</dbReference>
<reference evidence="6" key="1">
    <citation type="journal article" date="2019" name="Int. J. Syst. Evol. Microbiol.">
        <title>The Global Catalogue of Microorganisms (GCM) 10K type strain sequencing project: providing services to taxonomists for standard genome sequencing and annotation.</title>
        <authorList>
            <consortium name="The Broad Institute Genomics Platform"/>
            <consortium name="The Broad Institute Genome Sequencing Center for Infectious Disease"/>
            <person name="Wu L."/>
            <person name="Ma J."/>
        </authorList>
    </citation>
    <scope>NUCLEOTIDE SEQUENCE [LARGE SCALE GENOMIC DNA]</scope>
    <source>
        <strain evidence="6">JCM 16545</strain>
    </source>
</reference>
<evidence type="ECO:0000256" key="3">
    <source>
        <dbReference type="ARBA" id="ARBA00022679"/>
    </source>
</evidence>
<dbReference type="CDD" id="cd03801">
    <property type="entry name" value="GT4_PimA-like"/>
    <property type="match status" value="1"/>
</dbReference>
<dbReference type="PANTHER" id="PTHR12526">
    <property type="entry name" value="GLYCOSYLTRANSFERASE"/>
    <property type="match status" value="1"/>
</dbReference>
<keyword evidence="2 5" id="KW-0328">Glycosyltransferase</keyword>
<proteinExistence type="inferred from homology"/>
<comment type="similarity">
    <text evidence="1">Belongs to the glycosyltransferase group 1 family. Glycosyltransferase 4 subfamily.</text>
</comment>
<dbReference type="SUPFAM" id="SSF53756">
    <property type="entry name" value="UDP-Glycosyltransferase/glycogen phosphorylase"/>
    <property type="match status" value="1"/>
</dbReference>
<protein>
    <submittedName>
        <fullName evidence="5">Glycosyltransferase family 4 protein</fullName>
        <ecNumber evidence="5">2.4.-.-</ecNumber>
    </submittedName>
</protein>
<dbReference type="Gene3D" id="3.40.50.2000">
    <property type="entry name" value="Glycogen Phosphorylase B"/>
    <property type="match status" value="1"/>
</dbReference>
<sequence length="361" mass="40243">MNTPCNTTIQLILGNSNKRFSGVTSTMLQVLPHQQKHMDLAVMGSHHLPAETPCISFQQAIQLCKSTLPDGRKRVFHARRNDEMIQAIILKKIYKAQIIPVFTSTAQRHHSRLTKWLMKQMDGIITTCTAASAYLEKPADIIVPHGIDLKTYFPAEDKKQAWAELGFPGEYGIGIFGRVRHQKGLDVLIDAIIPLLKENPAPTIVIVGETTPNHQEFLDEQLSKLKSAGLEDRVIVHGKRPFSEIPKLFRAMSLVAALSRNEGYGLTSPEAMASGTAVLTSEAGAWKDVVRNEIDGLVVPCGNVEATRHALNQLLVDPNNLLEMGRNGHQRIHEKYTIEQEAEALCNYFKKLQSIHQSKHL</sequence>
<comment type="caution">
    <text evidence="5">The sequence shown here is derived from an EMBL/GenBank/DDBJ whole genome shotgun (WGS) entry which is preliminary data.</text>
</comment>
<feature type="domain" description="Glycosyl transferase family 1" evidence="4">
    <location>
        <begin position="170"/>
        <end position="330"/>
    </location>
</feature>
<keyword evidence="3 5" id="KW-0808">Transferase</keyword>
<evidence type="ECO:0000256" key="1">
    <source>
        <dbReference type="ARBA" id="ARBA00009481"/>
    </source>
</evidence>
<keyword evidence="6" id="KW-1185">Reference proteome</keyword>
<organism evidence="5 6">
    <name type="scientific">Rubritalea spongiae</name>
    <dbReference type="NCBI Taxonomy" id="430797"/>
    <lineage>
        <taxon>Bacteria</taxon>
        <taxon>Pseudomonadati</taxon>
        <taxon>Verrucomicrobiota</taxon>
        <taxon>Verrucomicrobiia</taxon>
        <taxon>Verrucomicrobiales</taxon>
        <taxon>Rubritaleaceae</taxon>
        <taxon>Rubritalea</taxon>
    </lineage>
</organism>
<name>A0ABW5E3T8_9BACT</name>
<evidence type="ECO:0000256" key="2">
    <source>
        <dbReference type="ARBA" id="ARBA00022676"/>
    </source>
</evidence>
<dbReference type="EC" id="2.4.-.-" evidence="5"/>
<evidence type="ECO:0000259" key="4">
    <source>
        <dbReference type="Pfam" id="PF00534"/>
    </source>
</evidence>
<dbReference type="Proteomes" id="UP001597297">
    <property type="component" value="Unassembled WGS sequence"/>
</dbReference>
<evidence type="ECO:0000313" key="5">
    <source>
        <dbReference type="EMBL" id="MFD2277291.1"/>
    </source>
</evidence>
<dbReference type="InterPro" id="IPR001296">
    <property type="entry name" value="Glyco_trans_1"/>
</dbReference>
<dbReference type="RefSeq" id="WP_377093924.1">
    <property type="nucleotide sequence ID" value="NZ_JBHSJM010000001.1"/>
</dbReference>
<accession>A0ABW5E3T8</accession>
<gene>
    <name evidence="5" type="ORF">ACFSQZ_12490</name>
</gene>
<dbReference type="PANTHER" id="PTHR12526:SF640">
    <property type="entry name" value="COLANIC ACID BIOSYNTHESIS GLYCOSYLTRANSFERASE WCAL-RELATED"/>
    <property type="match status" value="1"/>
</dbReference>
<dbReference type="GO" id="GO:0016757">
    <property type="term" value="F:glycosyltransferase activity"/>
    <property type="evidence" value="ECO:0007669"/>
    <property type="project" value="UniProtKB-KW"/>
</dbReference>
<dbReference type="Pfam" id="PF00534">
    <property type="entry name" value="Glycos_transf_1"/>
    <property type="match status" value="1"/>
</dbReference>